<reference evidence="1" key="1">
    <citation type="submission" date="2014-09" db="EMBL/GenBank/DDBJ databases">
        <authorList>
            <person name="Magalhaes I.L.F."/>
            <person name="Oliveira U."/>
            <person name="Santos F.R."/>
            <person name="Vidigal T.H.D.A."/>
            <person name="Brescovit A.D."/>
            <person name="Santos A.J."/>
        </authorList>
    </citation>
    <scope>NUCLEOTIDE SEQUENCE</scope>
    <source>
        <tissue evidence="1">Shoot tissue taken approximately 20 cm above the soil surface</tissue>
    </source>
</reference>
<accession>A0A0A9FLD2</accession>
<dbReference type="AlphaFoldDB" id="A0A0A9FLD2"/>
<sequence length="21" mass="2469">MATTFLFLPKTQNSVDLDRDR</sequence>
<organism evidence="1">
    <name type="scientific">Arundo donax</name>
    <name type="common">Giant reed</name>
    <name type="synonym">Donax arundinaceus</name>
    <dbReference type="NCBI Taxonomy" id="35708"/>
    <lineage>
        <taxon>Eukaryota</taxon>
        <taxon>Viridiplantae</taxon>
        <taxon>Streptophyta</taxon>
        <taxon>Embryophyta</taxon>
        <taxon>Tracheophyta</taxon>
        <taxon>Spermatophyta</taxon>
        <taxon>Magnoliopsida</taxon>
        <taxon>Liliopsida</taxon>
        <taxon>Poales</taxon>
        <taxon>Poaceae</taxon>
        <taxon>PACMAD clade</taxon>
        <taxon>Arundinoideae</taxon>
        <taxon>Arundineae</taxon>
        <taxon>Arundo</taxon>
    </lineage>
</organism>
<reference evidence="1" key="2">
    <citation type="journal article" date="2015" name="Data Brief">
        <title>Shoot transcriptome of the giant reed, Arundo donax.</title>
        <authorList>
            <person name="Barrero R.A."/>
            <person name="Guerrero F.D."/>
            <person name="Moolhuijzen P."/>
            <person name="Goolsby J.A."/>
            <person name="Tidwell J."/>
            <person name="Bellgard S.E."/>
            <person name="Bellgard M.I."/>
        </authorList>
    </citation>
    <scope>NUCLEOTIDE SEQUENCE</scope>
    <source>
        <tissue evidence="1">Shoot tissue taken approximately 20 cm above the soil surface</tissue>
    </source>
</reference>
<name>A0A0A9FLD2_ARUDO</name>
<protein>
    <submittedName>
        <fullName evidence="1">Uncharacterized protein</fullName>
    </submittedName>
</protein>
<dbReference type="EMBL" id="GBRH01184076">
    <property type="protein sequence ID" value="JAE13820.1"/>
    <property type="molecule type" value="Transcribed_RNA"/>
</dbReference>
<evidence type="ECO:0000313" key="1">
    <source>
        <dbReference type="EMBL" id="JAE13820.1"/>
    </source>
</evidence>
<proteinExistence type="predicted"/>